<feature type="compositionally biased region" description="Polar residues" evidence="4">
    <location>
        <begin position="167"/>
        <end position="185"/>
    </location>
</feature>
<dbReference type="CDD" id="cd18793">
    <property type="entry name" value="SF2_C_SNF"/>
    <property type="match status" value="1"/>
</dbReference>
<accession>A0A7M7HDH1</accession>
<dbReference type="InterPro" id="IPR014001">
    <property type="entry name" value="Helicase_ATP-bd"/>
</dbReference>
<dbReference type="Pfam" id="PF00271">
    <property type="entry name" value="Helicase_C"/>
    <property type="match status" value="1"/>
</dbReference>
<dbReference type="InterPro" id="IPR050628">
    <property type="entry name" value="SNF2_RAD54_helicase_TF"/>
</dbReference>
<dbReference type="GO" id="GO:0006281">
    <property type="term" value="P:DNA repair"/>
    <property type="evidence" value="ECO:0007669"/>
    <property type="project" value="TreeGrafter"/>
</dbReference>
<feature type="compositionally biased region" description="Polar residues" evidence="4">
    <location>
        <begin position="46"/>
        <end position="64"/>
    </location>
</feature>
<dbReference type="GO" id="GO:0005634">
    <property type="term" value="C:nucleus"/>
    <property type="evidence" value="ECO:0007669"/>
    <property type="project" value="TreeGrafter"/>
</dbReference>
<feature type="region of interest" description="Disordered" evidence="4">
    <location>
        <begin position="468"/>
        <end position="493"/>
    </location>
</feature>
<feature type="compositionally biased region" description="Polar residues" evidence="4">
    <location>
        <begin position="134"/>
        <end position="147"/>
    </location>
</feature>
<evidence type="ECO:0000256" key="1">
    <source>
        <dbReference type="ARBA" id="ARBA00022741"/>
    </source>
</evidence>
<evidence type="ECO:0000256" key="3">
    <source>
        <dbReference type="ARBA" id="ARBA00022840"/>
    </source>
</evidence>
<feature type="region of interest" description="Disordered" evidence="4">
    <location>
        <begin position="1"/>
        <end position="119"/>
    </location>
</feature>
<dbReference type="PANTHER" id="PTHR45626">
    <property type="entry name" value="TRANSCRIPTION TERMINATION FACTOR 2-RELATED"/>
    <property type="match status" value="1"/>
</dbReference>
<keyword evidence="3" id="KW-0067">ATP-binding</keyword>
<dbReference type="Pfam" id="PF00176">
    <property type="entry name" value="SNF2-rel_dom"/>
    <property type="match status" value="1"/>
</dbReference>
<dbReference type="Gene3D" id="3.40.50.300">
    <property type="entry name" value="P-loop containing nucleotide triphosphate hydrolases"/>
    <property type="match status" value="1"/>
</dbReference>
<evidence type="ECO:0000259" key="6">
    <source>
        <dbReference type="PROSITE" id="PS51194"/>
    </source>
</evidence>
<keyword evidence="2" id="KW-0378">Hydrolase</keyword>
<dbReference type="GO" id="GO:0008094">
    <property type="term" value="F:ATP-dependent activity, acting on DNA"/>
    <property type="evidence" value="ECO:0007669"/>
    <property type="project" value="TreeGrafter"/>
</dbReference>
<name>A0A7M7HDH1_NASVI</name>
<dbReference type="SMART" id="SM00487">
    <property type="entry name" value="DEXDc"/>
    <property type="match status" value="1"/>
</dbReference>
<dbReference type="InterPro" id="IPR038718">
    <property type="entry name" value="SNF2-like_sf"/>
</dbReference>
<evidence type="ECO:0008006" key="9">
    <source>
        <dbReference type="Google" id="ProtNLM"/>
    </source>
</evidence>
<dbReference type="SMART" id="SM00490">
    <property type="entry name" value="HELICc"/>
    <property type="match status" value="1"/>
</dbReference>
<feature type="compositionally biased region" description="Acidic residues" evidence="4">
    <location>
        <begin position="473"/>
        <end position="484"/>
    </location>
</feature>
<sequence length="1016" mass="116444">MGFYRRSWGWSSRGGGKSKATKKKPTVSDLLEPTTSRTRITRSNSGLSQPGTSTRVTRTNSALQRLQRVQEICSESESENDHTDISDDEDSSEYASDADYTDSEDAPQEHLVNVDTNDDNHSQECSIIAAGDDASSNEPASVFSNSNEKQKTPAEHDDSGTCFKSPFSIQSNANKPEEVTTNMSESGIGKEISDEDFLDMFPKVDLNKMNQVEKPKATPKCKPLKANLGPLRRRLVKIAAQNRSIAEYAMPTSSIPVESDMVTPSTSKGNRGSNSLAVKRRLSDELSFDNDDIENKYPKQPKLETIPKIEKDFDIKLRSPLKNKDLNTEDDETDEEMLENLKDYEFPNLAEDINFDVSAIPSDVHTTFRGNVGEKRMETFLRERFLTNECVQKLHHSLTNIPVDAIERNPCGLLVPLMPHQRHALKWMRWREERQPKGGILADDMGLGKTIQMISLILAAKNDRKAKARADGDLDADTDDELDEDWGHEPDDESREIIDGRTLVVCPASVLRQWEREVHTKCRRGILRVFVYHGPNRRISVKQLAKYDIVLTTYHLIQQERELHIAPSSKKSSKIFKIKWERVILDEAHYIRNYQGKISISSCELSAKIKWALTGTPIQNRKLDFYALLKFLKCHPFDDIQLWRRWVSPDTEEATHRLQVITTTLMLRRTKTELIAKGAIQSLPERRFDLIEVDLDSEEKVVYQKLLLYSQTFFNEFLEQRKDREHKKTFGCHRRRNIVQQEVPDRITRLMLVLMKHHDEIDNYYILVLILRLRQMCCHPSLIKSMLDNPDVDLGSTENLIENKNCREEILKELDKLTSDDEDEIDEEMVRGVMSRTNRVFDKDRRSSKVRAVLDVVNSVLEKGEKVIIVSQWTKFLDIIASNLCLMEGAYFEMFTGKVAVKNRQEIVDRLNDSDNKLNVLLLSLTAGGVGLNLVGANNLLLIDLHWNPQLETQAMDRLYRFGQENNVHIYKFVCRDTIEEKVKKLQDMKLAIANNVLSGSISNRLTIEDLKLLFS</sequence>
<dbReference type="PROSITE" id="PS51192">
    <property type="entry name" value="HELICASE_ATP_BIND_1"/>
    <property type="match status" value="1"/>
</dbReference>
<feature type="compositionally biased region" description="Low complexity" evidence="4">
    <location>
        <begin position="34"/>
        <end position="45"/>
    </location>
</feature>
<dbReference type="Gene3D" id="3.40.50.10810">
    <property type="entry name" value="Tandem AAA-ATPase domain"/>
    <property type="match status" value="1"/>
</dbReference>
<dbReference type="PANTHER" id="PTHR45626:SF50">
    <property type="entry name" value="TRANSCRIPTION TERMINATION FACTOR 2"/>
    <property type="match status" value="1"/>
</dbReference>
<feature type="domain" description="Helicase C-terminal" evidence="6">
    <location>
        <begin position="852"/>
        <end position="1014"/>
    </location>
</feature>
<dbReference type="RefSeq" id="XP_008210075.1">
    <property type="nucleotide sequence ID" value="XM_008211853.3"/>
</dbReference>
<evidence type="ECO:0000259" key="5">
    <source>
        <dbReference type="PROSITE" id="PS51192"/>
    </source>
</evidence>
<feature type="compositionally biased region" description="Low complexity" evidence="4">
    <location>
        <begin position="1"/>
        <end position="11"/>
    </location>
</feature>
<protein>
    <recommendedName>
        <fullName evidence="9">Transcription termination factor 2</fullName>
    </recommendedName>
</protein>
<dbReference type="InterPro" id="IPR049730">
    <property type="entry name" value="SNF2/RAD54-like_C"/>
</dbReference>
<evidence type="ECO:0000313" key="8">
    <source>
        <dbReference type="Proteomes" id="UP000002358"/>
    </source>
</evidence>
<feature type="domain" description="Helicase ATP-binding" evidence="5">
    <location>
        <begin position="430"/>
        <end position="635"/>
    </location>
</feature>
<dbReference type="AlphaFoldDB" id="A0A7M7HDH1"/>
<dbReference type="GeneID" id="100122455"/>
<evidence type="ECO:0000256" key="4">
    <source>
        <dbReference type="SAM" id="MobiDB-lite"/>
    </source>
</evidence>
<dbReference type="GO" id="GO:0016787">
    <property type="term" value="F:hydrolase activity"/>
    <property type="evidence" value="ECO:0007669"/>
    <property type="project" value="UniProtKB-KW"/>
</dbReference>
<evidence type="ECO:0000256" key="2">
    <source>
        <dbReference type="ARBA" id="ARBA00022801"/>
    </source>
</evidence>
<dbReference type="SMR" id="A0A7M7HDH1"/>
<dbReference type="InterPro" id="IPR000330">
    <property type="entry name" value="SNF2_N"/>
</dbReference>
<feature type="compositionally biased region" description="Polar residues" evidence="4">
    <location>
        <begin position="256"/>
        <end position="276"/>
    </location>
</feature>
<dbReference type="GO" id="GO:0005524">
    <property type="term" value="F:ATP binding"/>
    <property type="evidence" value="ECO:0007669"/>
    <property type="project" value="UniProtKB-KW"/>
</dbReference>
<dbReference type="OrthoDB" id="423559at2759"/>
<dbReference type="Proteomes" id="UP000002358">
    <property type="component" value="Chromosome 4"/>
</dbReference>
<feature type="region of interest" description="Disordered" evidence="4">
    <location>
        <begin position="132"/>
        <end position="191"/>
    </location>
</feature>
<evidence type="ECO:0000313" key="7">
    <source>
        <dbReference type="EnsemblMetazoa" id="XP_008210075"/>
    </source>
</evidence>
<reference evidence="7" key="1">
    <citation type="submission" date="2021-01" db="UniProtKB">
        <authorList>
            <consortium name="EnsemblMetazoa"/>
        </authorList>
    </citation>
    <scope>IDENTIFICATION</scope>
</reference>
<dbReference type="InterPro" id="IPR027417">
    <property type="entry name" value="P-loop_NTPase"/>
</dbReference>
<dbReference type="InterPro" id="IPR001650">
    <property type="entry name" value="Helicase_C-like"/>
</dbReference>
<proteinExistence type="predicted"/>
<feature type="region of interest" description="Disordered" evidence="4">
    <location>
        <begin position="256"/>
        <end position="278"/>
    </location>
</feature>
<feature type="compositionally biased region" description="Basic and acidic residues" evidence="4">
    <location>
        <begin position="148"/>
        <end position="159"/>
    </location>
</feature>
<dbReference type="EnsemblMetazoa" id="XM_008211853">
    <property type="protein sequence ID" value="XP_008210075"/>
    <property type="gene ID" value="LOC100122455"/>
</dbReference>
<keyword evidence="1" id="KW-0547">Nucleotide-binding</keyword>
<organism evidence="7 8">
    <name type="scientific">Nasonia vitripennis</name>
    <name type="common">Parasitic wasp</name>
    <dbReference type="NCBI Taxonomy" id="7425"/>
    <lineage>
        <taxon>Eukaryota</taxon>
        <taxon>Metazoa</taxon>
        <taxon>Ecdysozoa</taxon>
        <taxon>Arthropoda</taxon>
        <taxon>Hexapoda</taxon>
        <taxon>Insecta</taxon>
        <taxon>Pterygota</taxon>
        <taxon>Neoptera</taxon>
        <taxon>Endopterygota</taxon>
        <taxon>Hymenoptera</taxon>
        <taxon>Apocrita</taxon>
        <taxon>Proctotrupomorpha</taxon>
        <taxon>Chalcidoidea</taxon>
        <taxon>Pteromalidae</taxon>
        <taxon>Pteromalinae</taxon>
        <taxon>Nasonia</taxon>
    </lineage>
</organism>
<dbReference type="PROSITE" id="PS51194">
    <property type="entry name" value="HELICASE_CTER"/>
    <property type="match status" value="1"/>
</dbReference>
<keyword evidence="8" id="KW-1185">Reference proteome</keyword>
<dbReference type="SUPFAM" id="SSF52540">
    <property type="entry name" value="P-loop containing nucleoside triphosphate hydrolases"/>
    <property type="match status" value="2"/>
</dbReference>